<reference evidence="6 7" key="1">
    <citation type="submission" date="2024-06" db="EMBL/GenBank/DDBJ databases">
        <authorList>
            <person name="Kim D.-U."/>
        </authorList>
    </citation>
    <scope>NUCLEOTIDE SEQUENCE [LARGE SCALE GENOMIC DNA]</scope>
    <source>
        <strain evidence="6 7">KACC15460</strain>
    </source>
</reference>
<dbReference type="InterPro" id="IPR011075">
    <property type="entry name" value="TetR_C"/>
</dbReference>
<evidence type="ECO:0000256" key="1">
    <source>
        <dbReference type="ARBA" id="ARBA00023015"/>
    </source>
</evidence>
<sequence length="185" mass="20279">MSGPPLIRPGGRSERIQKAVHEAVKALKAENEAVELSVPMIAERANVTPSTIYRRWGTVGELLADVAAERFRPDADLPDSGSLRGDLEIWLERFVDDISTGVGFALIQERVANTALARRAAGYAQANFEVLVNRATGRSEPAPDPNRLIDLLVAPVIYRLVFAGQHIEKRYQLELIELAMGLLPG</sequence>
<evidence type="ECO:0000259" key="5">
    <source>
        <dbReference type="PROSITE" id="PS50977"/>
    </source>
</evidence>
<dbReference type="RefSeq" id="WP_354457644.1">
    <property type="nucleotide sequence ID" value="NZ_JBEWSZ010000001.1"/>
</dbReference>
<protein>
    <submittedName>
        <fullName evidence="6">TetR/AcrR family transcriptional regulator C-terminal ligand-binding domain-containing protein</fullName>
    </submittedName>
</protein>
<accession>A0ABV2D6B9</accession>
<dbReference type="Proteomes" id="UP001548832">
    <property type="component" value="Unassembled WGS sequence"/>
</dbReference>
<feature type="domain" description="HTH tetR-type" evidence="5">
    <location>
        <begin position="14"/>
        <end position="74"/>
    </location>
</feature>
<dbReference type="Pfam" id="PF16859">
    <property type="entry name" value="TetR_C_11"/>
    <property type="match status" value="1"/>
</dbReference>
<gene>
    <name evidence="6" type="ORF">ABVQ20_01015</name>
</gene>
<keyword evidence="2 4" id="KW-0238">DNA-binding</keyword>
<dbReference type="InterPro" id="IPR009057">
    <property type="entry name" value="Homeodomain-like_sf"/>
</dbReference>
<proteinExistence type="predicted"/>
<evidence type="ECO:0000256" key="3">
    <source>
        <dbReference type="ARBA" id="ARBA00023163"/>
    </source>
</evidence>
<dbReference type="PROSITE" id="PS50977">
    <property type="entry name" value="HTH_TETR_2"/>
    <property type="match status" value="1"/>
</dbReference>
<keyword evidence="1" id="KW-0805">Transcription regulation</keyword>
<organism evidence="6 7">
    <name type="scientific">Mesorhizobium shangrilense</name>
    <dbReference type="NCBI Taxonomy" id="460060"/>
    <lineage>
        <taxon>Bacteria</taxon>
        <taxon>Pseudomonadati</taxon>
        <taxon>Pseudomonadota</taxon>
        <taxon>Alphaproteobacteria</taxon>
        <taxon>Hyphomicrobiales</taxon>
        <taxon>Phyllobacteriaceae</taxon>
        <taxon>Mesorhizobium</taxon>
    </lineage>
</organism>
<evidence type="ECO:0000313" key="6">
    <source>
        <dbReference type="EMBL" id="MET2825552.1"/>
    </source>
</evidence>
<evidence type="ECO:0000313" key="7">
    <source>
        <dbReference type="Proteomes" id="UP001548832"/>
    </source>
</evidence>
<feature type="DNA-binding region" description="H-T-H motif" evidence="4">
    <location>
        <begin position="37"/>
        <end position="56"/>
    </location>
</feature>
<comment type="caution">
    <text evidence="6">The sequence shown here is derived from an EMBL/GenBank/DDBJ whole genome shotgun (WGS) entry which is preliminary data.</text>
</comment>
<dbReference type="SUPFAM" id="SSF48498">
    <property type="entry name" value="Tetracyclin repressor-like, C-terminal domain"/>
    <property type="match status" value="1"/>
</dbReference>
<keyword evidence="3" id="KW-0804">Transcription</keyword>
<dbReference type="Gene3D" id="1.10.357.10">
    <property type="entry name" value="Tetracycline Repressor, domain 2"/>
    <property type="match status" value="1"/>
</dbReference>
<dbReference type="InterPro" id="IPR036271">
    <property type="entry name" value="Tet_transcr_reg_TetR-rel_C_sf"/>
</dbReference>
<name>A0ABV2D6B9_9HYPH</name>
<keyword evidence="7" id="KW-1185">Reference proteome</keyword>
<evidence type="ECO:0000256" key="2">
    <source>
        <dbReference type="ARBA" id="ARBA00023125"/>
    </source>
</evidence>
<dbReference type="EMBL" id="JBEWSZ010000001">
    <property type="protein sequence ID" value="MET2825552.1"/>
    <property type="molecule type" value="Genomic_DNA"/>
</dbReference>
<evidence type="ECO:0000256" key="4">
    <source>
        <dbReference type="PROSITE-ProRule" id="PRU00335"/>
    </source>
</evidence>
<dbReference type="SUPFAM" id="SSF46689">
    <property type="entry name" value="Homeodomain-like"/>
    <property type="match status" value="1"/>
</dbReference>
<dbReference type="InterPro" id="IPR001647">
    <property type="entry name" value="HTH_TetR"/>
</dbReference>
<dbReference type="Gene3D" id="1.10.10.60">
    <property type="entry name" value="Homeodomain-like"/>
    <property type="match status" value="1"/>
</dbReference>